<dbReference type="PANTHER" id="PTHR42852:SF17">
    <property type="entry name" value="THIOREDOXIN-LIKE PROTEIN HI_1115"/>
    <property type="match status" value="1"/>
</dbReference>
<dbReference type="Pfam" id="PF08534">
    <property type="entry name" value="Redoxin"/>
    <property type="match status" value="1"/>
</dbReference>
<dbReference type="Proteomes" id="UP000721861">
    <property type="component" value="Unassembled WGS sequence"/>
</dbReference>
<accession>A0ABS5K4L3</accession>
<dbReference type="SUPFAM" id="SSF52833">
    <property type="entry name" value="Thioredoxin-like"/>
    <property type="match status" value="1"/>
</dbReference>
<keyword evidence="3" id="KW-1185">Reference proteome</keyword>
<comment type="caution">
    <text evidence="2">The sequence shown here is derived from an EMBL/GenBank/DDBJ whole genome shotgun (WGS) entry which is preliminary data.</text>
</comment>
<evidence type="ECO:0000313" key="2">
    <source>
        <dbReference type="EMBL" id="MBS2209949.1"/>
    </source>
</evidence>
<name>A0ABS5K4L3_9BACT</name>
<dbReference type="InterPro" id="IPR050553">
    <property type="entry name" value="Thioredoxin_ResA/DsbE_sf"/>
</dbReference>
<dbReference type="InterPro" id="IPR013740">
    <property type="entry name" value="Redoxin"/>
</dbReference>
<dbReference type="PROSITE" id="PS51352">
    <property type="entry name" value="THIOREDOXIN_2"/>
    <property type="match status" value="1"/>
</dbReference>
<dbReference type="InterPro" id="IPR036249">
    <property type="entry name" value="Thioredoxin-like_sf"/>
</dbReference>
<dbReference type="Gene3D" id="3.40.30.10">
    <property type="entry name" value="Glutaredoxin"/>
    <property type="match status" value="1"/>
</dbReference>
<dbReference type="RefSeq" id="WP_212223935.1">
    <property type="nucleotide sequence ID" value="NZ_JAGUCN010000001.1"/>
</dbReference>
<organism evidence="2 3">
    <name type="scientific">Carboxylicivirga mesophila</name>
    <dbReference type="NCBI Taxonomy" id="1166478"/>
    <lineage>
        <taxon>Bacteria</taxon>
        <taxon>Pseudomonadati</taxon>
        <taxon>Bacteroidota</taxon>
        <taxon>Bacteroidia</taxon>
        <taxon>Marinilabiliales</taxon>
        <taxon>Marinilabiliaceae</taxon>
        <taxon>Carboxylicivirga</taxon>
    </lineage>
</organism>
<sequence length="253" mass="29277">MKIFGLFLPILLISVCSCVQNKKRPTPNFYKNLYTNEVINTSEFKELGIKIIQENFDSIPQDLHISYHFESLEFANDSIIQPFKYDLRVGSEYIIRAMSYEKVGMKVLPHTFLTINGDSIKVGGVQLKPTLVNLWFIGCPGCVAEIPALNRLQEKYKDKVNFIAMTFENEKDVLKFLGRRDFKFKHIVNAQEFINYIGTKPYPENIFIGRNGEITNIEEVLGDGEDLDVTIKHFEEILERLLCNDQKKQVLRN</sequence>
<feature type="domain" description="Thioredoxin" evidence="1">
    <location>
        <begin position="101"/>
        <end position="239"/>
    </location>
</feature>
<evidence type="ECO:0000259" key="1">
    <source>
        <dbReference type="PROSITE" id="PS51352"/>
    </source>
</evidence>
<dbReference type="EMBL" id="JAGUCN010000001">
    <property type="protein sequence ID" value="MBS2209949.1"/>
    <property type="molecule type" value="Genomic_DNA"/>
</dbReference>
<gene>
    <name evidence="2" type="ORF">KEM09_00940</name>
</gene>
<reference evidence="2 3" key="1">
    <citation type="journal article" date="2014" name="Int. J. Syst. Evol. Microbiol.">
        <title>Carboxylicivirga gen. nov. in the family Marinilabiliaceae with two novel species, Carboxylicivirga mesophila sp. nov. and Carboxylicivirga taeanensis sp. nov., and reclassification of Cytophaga fermentans as Saccharicrinis fermentans gen. nov., comb. nov.</title>
        <authorList>
            <person name="Yang S.H."/>
            <person name="Seo H.S."/>
            <person name="Woo J.H."/>
            <person name="Oh H.M."/>
            <person name="Jang H."/>
            <person name="Lee J.H."/>
            <person name="Kim S.J."/>
            <person name="Kwon K.K."/>
        </authorList>
    </citation>
    <scope>NUCLEOTIDE SEQUENCE [LARGE SCALE GENOMIC DNA]</scope>
    <source>
        <strain evidence="2 3">JCM 18290</strain>
    </source>
</reference>
<dbReference type="PANTHER" id="PTHR42852">
    <property type="entry name" value="THIOL:DISULFIDE INTERCHANGE PROTEIN DSBE"/>
    <property type="match status" value="1"/>
</dbReference>
<dbReference type="PROSITE" id="PS51257">
    <property type="entry name" value="PROKAR_LIPOPROTEIN"/>
    <property type="match status" value="1"/>
</dbReference>
<dbReference type="InterPro" id="IPR013766">
    <property type="entry name" value="Thioredoxin_domain"/>
</dbReference>
<dbReference type="CDD" id="cd02966">
    <property type="entry name" value="TlpA_like_family"/>
    <property type="match status" value="1"/>
</dbReference>
<evidence type="ECO:0000313" key="3">
    <source>
        <dbReference type="Proteomes" id="UP000721861"/>
    </source>
</evidence>
<proteinExistence type="predicted"/>
<protein>
    <submittedName>
        <fullName evidence="2">TlpA family protein disulfide reductase</fullName>
    </submittedName>
</protein>